<dbReference type="GO" id="GO:0060003">
    <property type="term" value="P:copper ion export"/>
    <property type="evidence" value="ECO:0007669"/>
    <property type="project" value="TreeGrafter"/>
</dbReference>
<dbReference type="InterPro" id="IPR058791">
    <property type="entry name" value="3HB_CusB"/>
</dbReference>
<dbReference type="PANTHER" id="PTHR30097">
    <property type="entry name" value="CATION EFFLUX SYSTEM PROTEIN CUSB"/>
    <property type="match status" value="1"/>
</dbReference>
<evidence type="ECO:0000259" key="6">
    <source>
        <dbReference type="Pfam" id="PF25919"/>
    </source>
</evidence>
<dbReference type="InterPro" id="IPR021647">
    <property type="entry name" value="CusF_Ec"/>
</dbReference>
<feature type="signal peptide" evidence="3">
    <location>
        <begin position="1"/>
        <end position="21"/>
    </location>
</feature>
<dbReference type="NCBIfam" id="TIGR01730">
    <property type="entry name" value="RND_mfp"/>
    <property type="match status" value="1"/>
</dbReference>
<dbReference type="Pfam" id="PF25954">
    <property type="entry name" value="Beta-barrel_RND_2"/>
    <property type="match status" value="1"/>
</dbReference>
<comment type="caution">
    <text evidence="9">The sequence shown here is derived from an EMBL/GenBank/DDBJ whole genome shotgun (WGS) entry which is preliminary data.</text>
</comment>
<accession>A0A562PYU9</accession>
<evidence type="ECO:0000259" key="8">
    <source>
        <dbReference type="Pfam" id="PF25975"/>
    </source>
</evidence>
<dbReference type="SUPFAM" id="SSF111369">
    <property type="entry name" value="HlyD-like secretion proteins"/>
    <property type="match status" value="1"/>
</dbReference>
<dbReference type="Gene3D" id="2.40.30.170">
    <property type="match status" value="1"/>
</dbReference>
<comment type="similarity">
    <text evidence="1">Belongs to the membrane fusion protein (MFP) (TC 8.A.1) family.</text>
</comment>
<dbReference type="InterPro" id="IPR051909">
    <property type="entry name" value="MFP_Cation_Efflux"/>
</dbReference>
<gene>
    <name evidence="9" type="ORF">IQ22_04068</name>
</gene>
<dbReference type="InterPro" id="IPR058649">
    <property type="entry name" value="CzcB_C"/>
</dbReference>
<dbReference type="Proteomes" id="UP000316905">
    <property type="component" value="Unassembled WGS sequence"/>
</dbReference>
<feature type="domain" description="Heavy metal binding" evidence="4">
    <location>
        <begin position="52"/>
        <end position="78"/>
    </location>
</feature>
<feature type="domain" description="CusB-like three alpha-helical bundle" evidence="5">
    <location>
        <begin position="165"/>
        <end position="213"/>
    </location>
</feature>
<dbReference type="AlphaFoldDB" id="A0A562PYU9"/>
<evidence type="ECO:0000259" key="7">
    <source>
        <dbReference type="Pfam" id="PF25954"/>
    </source>
</evidence>
<dbReference type="GO" id="GO:0046914">
    <property type="term" value="F:transition metal ion binding"/>
    <property type="evidence" value="ECO:0007669"/>
    <property type="project" value="TreeGrafter"/>
</dbReference>
<dbReference type="Pfam" id="PF25869">
    <property type="entry name" value="3HB_CusB"/>
    <property type="match status" value="1"/>
</dbReference>
<reference evidence="9 10" key="1">
    <citation type="journal article" date="2015" name="Stand. Genomic Sci.">
        <title>Genomic Encyclopedia of Bacterial and Archaeal Type Strains, Phase III: the genomes of soil and plant-associated and newly described type strains.</title>
        <authorList>
            <person name="Whitman W.B."/>
            <person name="Woyke T."/>
            <person name="Klenk H.P."/>
            <person name="Zhou Y."/>
            <person name="Lilburn T.G."/>
            <person name="Beck B.J."/>
            <person name="De Vos P."/>
            <person name="Vandamme P."/>
            <person name="Eisen J.A."/>
            <person name="Garrity G."/>
            <person name="Hugenholtz P."/>
            <person name="Kyrpides N.C."/>
        </authorList>
    </citation>
    <scope>NUCLEOTIDE SEQUENCE [LARGE SCALE GENOMIC DNA]</scope>
    <source>
        <strain evidence="9 10">CGMCC 1.6858</strain>
    </source>
</reference>
<protein>
    <submittedName>
        <fullName evidence="9">Cu(I)/Ag(I) efflux system membrane fusion protein</fullName>
    </submittedName>
</protein>
<dbReference type="GO" id="GO:0022857">
    <property type="term" value="F:transmembrane transporter activity"/>
    <property type="evidence" value="ECO:0007669"/>
    <property type="project" value="InterPro"/>
</dbReference>
<evidence type="ECO:0000256" key="3">
    <source>
        <dbReference type="SAM" id="SignalP"/>
    </source>
</evidence>
<keyword evidence="10" id="KW-1185">Reference proteome</keyword>
<dbReference type="InterPro" id="IPR006143">
    <property type="entry name" value="RND_pump_MFP"/>
</dbReference>
<dbReference type="InterPro" id="IPR058792">
    <property type="entry name" value="Beta-barrel_RND_2"/>
</dbReference>
<evidence type="ECO:0000259" key="4">
    <source>
        <dbReference type="Pfam" id="PF19335"/>
    </source>
</evidence>
<dbReference type="RefSeq" id="WP_145145228.1">
    <property type="nucleotide sequence ID" value="NZ_VLKY01000018.1"/>
</dbReference>
<dbReference type="Pfam" id="PF25975">
    <property type="entry name" value="CzcB_C"/>
    <property type="match status" value="1"/>
</dbReference>
<sequence length="491" mass="53471">MSKRTLSLLLLLIGTALLAGATGYWLAAKSAQPGQPSPTNLPAQQEERQVLYWYDPMYPQQKFDKPGKSPFMDMDLVPRYADEGGDSAAITIDPGVTQNLGMRVAPVTRESIGQVLNAVGTLTFDERNVAVVQTRSGGFVERVYDRAPEDVIKKGAPLADVLIPEWSAAQEEYLALRDLKDSQLLAAARQRLRLAGMPADLIKDLERSGKVQSVWTATSPIAGVIQTLDVREGMTLSSSSTLARINGIDTVWLEVAVPEAQIAHLQAGQRVEARLPAYPDEVVSGTIKAILSEANRDSRTVRVRVELPNPQQRLRPGMTAEVTLSHEQHSALTIPTEAVIRTGKRTLVMLAEEAGRYRPVEIRTGREVEDKTEVLQGLEEGQHVVASGQFLLDSEASLRGLTAQTLEQTPTVLKHALHEAEGTVVELDGDMIGISHGPFKTLGMPGMTMSFALADPALASDLQLGDRVRFGVRETDEGLLVERIEKLGDKP</sequence>
<evidence type="ECO:0000256" key="2">
    <source>
        <dbReference type="ARBA" id="ARBA00022448"/>
    </source>
</evidence>
<dbReference type="Gene3D" id="6.10.140.730">
    <property type="match status" value="1"/>
</dbReference>
<dbReference type="PANTHER" id="PTHR30097:SF15">
    <property type="entry name" value="CATION EFFLUX SYSTEM PROTEIN CUSB"/>
    <property type="match status" value="1"/>
</dbReference>
<evidence type="ECO:0000256" key="1">
    <source>
        <dbReference type="ARBA" id="ARBA00009477"/>
    </source>
</evidence>
<name>A0A562PYU9_9PSED</name>
<dbReference type="InterPro" id="IPR045800">
    <property type="entry name" value="HMBD"/>
</dbReference>
<evidence type="ECO:0000313" key="9">
    <source>
        <dbReference type="EMBL" id="TWI49266.1"/>
    </source>
</evidence>
<dbReference type="FunFam" id="2.40.30.170:FF:000010">
    <property type="entry name" value="Efflux RND transporter periplasmic adaptor subunit"/>
    <property type="match status" value="1"/>
</dbReference>
<evidence type="ECO:0000259" key="5">
    <source>
        <dbReference type="Pfam" id="PF25869"/>
    </source>
</evidence>
<dbReference type="Pfam" id="PF11604">
    <property type="entry name" value="CusF_Ec"/>
    <property type="match status" value="1"/>
</dbReference>
<feature type="domain" description="CzcB-like C-terminal circularly permuted SH3-like" evidence="8">
    <location>
        <begin position="332"/>
        <end position="392"/>
    </location>
</feature>
<dbReference type="Gene3D" id="2.40.420.20">
    <property type="match status" value="1"/>
</dbReference>
<keyword evidence="2" id="KW-0813">Transport</keyword>
<keyword evidence="3" id="KW-0732">Signal</keyword>
<dbReference type="EMBL" id="VLKY01000018">
    <property type="protein sequence ID" value="TWI49266.1"/>
    <property type="molecule type" value="Genomic_DNA"/>
</dbReference>
<dbReference type="InterPro" id="IPR058790">
    <property type="entry name" value="BSH_CusB"/>
</dbReference>
<feature type="chain" id="PRO_5022107884" evidence="3">
    <location>
        <begin position="22"/>
        <end position="491"/>
    </location>
</feature>
<proteinExistence type="inferred from homology"/>
<dbReference type="Gene3D" id="2.40.50.320">
    <property type="entry name" value="Copper binding periplasmic protein CusF"/>
    <property type="match status" value="1"/>
</dbReference>
<evidence type="ECO:0000313" key="10">
    <source>
        <dbReference type="Proteomes" id="UP000316905"/>
    </source>
</evidence>
<feature type="domain" description="CusB-like beta-barrel" evidence="7">
    <location>
        <begin position="250"/>
        <end position="327"/>
    </location>
</feature>
<dbReference type="InterPro" id="IPR042230">
    <property type="entry name" value="CusF_sf"/>
</dbReference>
<dbReference type="GO" id="GO:0015679">
    <property type="term" value="P:plasma membrane copper ion transport"/>
    <property type="evidence" value="ECO:0007669"/>
    <property type="project" value="TreeGrafter"/>
</dbReference>
<dbReference type="Pfam" id="PF19335">
    <property type="entry name" value="HMBD"/>
    <property type="match status" value="1"/>
</dbReference>
<dbReference type="GO" id="GO:0030288">
    <property type="term" value="C:outer membrane-bounded periplasmic space"/>
    <property type="evidence" value="ECO:0007669"/>
    <property type="project" value="TreeGrafter"/>
</dbReference>
<dbReference type="Pfam" id="PF25919">
    <property type="entry name" value="BSH_CusB"/>
    <property type="match status" value="1"/>
</dbReference>
<dbReference type="GO" id="GO:0016020">
    <property type="term" value="C:membrane"/>
    <property type="evidence" value="ECO:0007669"/>
    <property type="project" value="InterPro"/>
</dbReference>
<feature type="domain" description="CusB-like barrel-sandwich hybrid" evidence="6">
    <location>
        <begin position="129"/>
        <end position="246"/>
    </location>
</feature>
<organism evidence="9 10">
    <name type="scientific">Pseudomonas duriflava</name>
    <dbReference type="NCBI Taxonomy" id="459528"/>
    <lineage>
        <taxon>Bacteria</taxon>
        <taxon>Pseudomonadati</taxon>
        <taxon>Pseudomonadota</taxon>
        <taxon>Gammaproteobacteria</taxon>
        <taxon>Pseudomonadales</taxon>
        <taxon>Pseudomonadaceae</taxon>
        <taxon>Pseudomonas</taxon>
    </lineage>
</organism>
<dbReference type="OrthoDB" id="9806939at2"/>